<organism evidence="1 2">
    <name type="scientific">Kaistella pullorum</name>
    <dbReference type="NCBI Taxonomy" id="2763074"/>
    <lineage>
        <taxon>Bacteria</taxon>
        <taxon>Pseudomonadati</taxon>
        <taxon>Bacteroidota</taxon>
        <taxon>Flavobacteriia</taxon>
        <taxon>Flavobacteriales</taxon>
        <taxon>Weeksellaceae</taxon>
        <taxon>Chryseobacterium group</taxon>
        <taxon>Kaistella</taxon>
    </lineage>
</organism>
<protein>
    <recommendedName>
        <fullName evidence="3">DUF4468 domain-containing protein</fullName>
    </recommendedName>
</protein>
<comment type="caution">
    <text evidence="1">The sequence shown here is derived from an EMBL/GenBank/DDBJ whole genome shotgun (WGS) entry which is preliminary data.</text>
</comment>
<keyword evidence="2" id="KW-1185">Reference proteome</keyword>
<reference evidence="1 2" key="1">
    <citation type="submission" date="2020-08" db="EMBL/GenBank/DDBJ databases">
        <title>A Genomic Blueprint of the Chicken Gut Microbiome.</title>
        <authorList>
            <person name="Gilroy R."/>
            <person name="Ravi A."/>
            <person name="Getino M."/>
            <person name="Pursley I."/>
            <person name="Horton D.L."/>
            <person name="Alikhan N.-F."/>
            <person name="Baker D."/>
            <person name="Gharbi K."/>
            <person name="Hall N."/>
            <person name="Watson M."/>
            <person name="Adriaenssens E.M."/>
            <person name="Foster-Nyarko E."/>
            <person name="Jarju S."/>
            <person name="Secka A."/>
            <person name="Antonio M."/>
            <person name="Oren A."/>
            <person name="Chaudhuri R."/>
            <person name="La Ragione R.M."/>
            <person name="Hildebrand F."/>
            <person name="Pallen M.J."/>
        </authorList>
    </citation>
    <scope>NUCLEOTIDE SEQUENCE [LARGE SCALE GENOMIC DNA]</scope>
    <source>
        <strain evidence="1 2">Sa1CVA4</strain>
    </source>
</reference>
<accession>A0ABR8WQ83</accession>
<evidence type="ECO:0000313" key="1">
    <source>
        <dbReference type="EMBL" id="MBD8019155.1"/>
    </source>
</evidence>
<sequence length="278" mass="32655">MRKILFLFVTNLYFAQTNETLKDFKIDEIKMGETVASTNAEQKIGLAENIFFKELTYKTNKDIKVNQIQLRFTKDKVLNKNKYEILDILKKNFGDYYYTFDNYYFYRKNLQKALAVIDYVGGVKDSQIVFHKYEPEVSEKIDEFTDTKYISVQTSGWDDVYINMNNYYRIGFKGVESKELRGIFMTISTKNDDWKFIENLIFLNDGETFELAAKSDREVTKDGKTKEFSVVLLTKEQIDIILKSNVSKLRISGKSNDDVVLTTFVKESLRVLNEYMNK</sequence>
<dbReference type="Proteomes" id="UP000626242">
    <property type="component" value="Unassembled WGS sequence"/>
</dbReference>
<evidence type="ECO:0000313" key="2">
    <source>
        <dbReference type="Proteomes" id="UP000626242"/>
    </source>
</evidence>
<dbReference type="RefSeq" id="WP_251834350.1">
    <property type="nucleotide sequence ID" value="NZ_JACSPS010000018.1"/>
</dbReference>
<gene>
    <name evidence="1" type="ORF">H9628_11820</name>
</gene>
<evidence type="ECO:0008006" key="3">
    <source>
        <dbReference type="Google" id="ProtNLM"/>
    </source>
</evidence>
<name>A0ABR8WQ83_9FLAO</name>
<dbReference type="EMBL" id="JACSPS010000018">
    <property type="protein sequence ID" value="MBD8019155.1"/>
    <property type="molecule type" value="Genomic_DNA"/>
</dbReference>
<proteinExistence type="predicted"/>